<dbReference type="AlphaFoldDB" id="A0A4U9UAA7"/>
<protein>
    <submittedName>
        <fullName evidence="2">Uncharacterized protein</fullName>
    </submittedName>
</protein>
<gene>
    <name evidence="2" type="ORF">NCTC12965_02988</name>
</gene>
<sequence length="101" mass="11357">MRKFTMLLGLLISSFAAVGADMSNGADNFYKSDKVTQQKVTFKNQYQMNVVGKSVYTEKGWIRMRKTRRLSLAIPMGAVKRTKLKSVCPETGRTRVCDTGN</sequence>
<proteinExistence type="predicted"/>
<reference evidence="2" key="1">
    <citation type="submission" date="2019-05" db="EMBL/GenBank/DDBJ databases">
        <authorList>
            <consortium name="Pathogen Informatics"/>
        </authorList>
    </citation>
    <scope>NUCLEOTIDE SEQUENCE [LARGE SCALE GENOMIC DNA]</scope>
    <source>
        <strain evidence="2">NCTC12965</strain>
    </source>
</reference>
<feature type="chain" id="PRO_5020741240" evidence="1">
    <location>
        <begin position="20"/>
        <end position="101"/>
    </location>
</feature>
<evidence type="ECO:0000313" key="2">
    <source>
        <dbReference type="EMBL" id="VTR30040.1"/>
    </source>
</evidence>
<organism evidence="2">
    <name type="scientific">Serratia fonticola</name>
    <dbReference type="NCBI Taxonomy" id="47917"/>
    <lineage>
        <taxon>Bacteria</taxon>
        <taxon>Pseudomonadati</taxon>
        <taxon>Pseudomonadota</taxon>
        <taxon>Gammaproteobacteria</taxon>
        <taxon>Enterobacterales</taxon>
        <taxon>Yersiniaceae</taxon>
        <taxon>Serratia</taxon>
    </lineage>
</organism>
<dbReference type="EMBL" id="CABEEZ010000067">
    <property type="protein sequence ID" value="VTR30040.1"/>
    <property type="molecule type" value="Genomic_DNA"/>
</dbReference>
<name>A0A4U9UAA7_SERFO</name>
<keyword evidence="1" id="KW-0732">Signal</keyword>
<accession>A0A4U9UAA7</accession>
<feature type="signal peptide" evidence="1">
    <location>
        <begin position="1"/>
        <end position="19"/>
    </location>
</feature>
<evidence type="ECO:0000256" key="1">
    <source>
        <dbReference type="SAM" id="SignalP"/>
    </source>
</evidence>